<name>A0A835HJP3_9MAGN</name>
<dbReference type="PANTHER" id="PTHR37725">
    <property type="match status" value="1"/>
</dbReference>
<feature type="region of interest" description="Disordered" evidence="1">
    <location>
        <begin position="152"/>
        <end position="180"/>
    </location>
</feature>
<dbReference type="AlphaFoldDB" id="A0A835HJP3"/>
<feature type="compositionally biased region" description="Polar residues" evidence="1">
    <location>
        <begin position="156"/>
        <end position="169"/>
    </location>
</feature>
<evidence type="ECO:0000313" key="3">
    <source>
        <dbReference type="Proteomes" id="UP000631114"/>
    </source>
</evidence>
<dbReference type="EMBL" id="JADFTS010000006">
    <property type="protein sequence ID" value="KAF9600901.1"/>
    <property type="molecule type" value="Genomic_DNA"/>
</dbReference>
<evidence type="ECO:0000256" key="1">
    <source>
        <dbReference type="SAM" id="MobiDB-lite"/>
    </source>
</evidence>
<evidence type="ECO:0000313" key="2">
    <source>
        <dbReference type="EMBL" id="KAF9600901.1"/>
    </source>
</evidence>
<sequence>MGSYDQKPTYGYAYGYGYWNGYEVASQFEEASSTATATPYQVFSQEQKQDSNYMPFQTAQINSGGEYAPRPWEDLHSDYNGDSTNEDSEIGILLEFLDDLYFESHDLFKKVVSELQEKYLSKKSNKKEEKDARAKAFSKFIKKLPRRLHKKKLNETRAQTMRRSLSLGSPRTPKSGDDDQSTLKLFRFKVKTLHLGGSVIRPPVEQGAPKFQN</sequence>
<dbReference type="Proteomes" id="UP000631114">
    <property type="component" value="Unassembled WGS sequence"/>
</dbReference>
<keyword evidence="3" id="KW-1185">Reference proteome</keyword>
<organism evidence="2 3">
    <name type="scientific">Coptis chinensis</name>
    <dbReference type="NCBI Taxonomy" id="261450"/>
    <lineage>
        <taxon>Eukaryota</taxon>
        <taxon>Viridiplantae</taxon>
        <taxon>Streptophyta</taxon>
        <taxon>Embryophyta</taxon>
        <taxon>Tracheophyta</taxon>
        <taxon>Spermatophyta</taxon>
        <taxon>Magnoliopsida</taxon>
        <taxon>Ranunculales</taxon>
        <taxon>Ranunculaceae</taxon>
        <taxon>Coptidoideae</taxon>
        <taxon>Coptis</taxon>
    </lineage>
</organism>
<reference evidence="2 3" key="1">
    <citation type="submission" date="2020-10" db="EMBL/GenBank/DDBJ databases">
        <title>The Coptis chinensis genome and diversification of protoberbering-type alkaloids.</title>
        <authorList>
            <person name="Wang B."/>
            <person name="Shu S."/>
            <person name="Song C."/>
            <person name="Liu Y."/>
        </authorList>
    </citation>
    <scope>NUCLEOTIDE SEQUENCE [LARGE SCALE GENOMIC DNA]</scope>
    <source>
        <strain evidence="2">HL-2020</strain>
        <tissue evidence="2">Leaf</tissue>
    </source>
</reference>
<protein>
    <submittedName>
        <fullName evidence="2">Uncharacterized protein</fullName>
    </submittedName>
</protein>
<proteinExistence type="predicted"/>
<dbReference type="PANTHER" id="PTHR37725:SF1">
    <property type="match status" value="1"/>
</dbReference>
<accession>A0A835HJP3</accession>
<dbReference type="OrthoDB" id="1623146at2759"/>
<comment type="caution">
    <text evidence="2">The sequence shown here is derived from an EMBL/GenBank/DDBJ whole genome shotgun (WGS) entry which is preliminary data.</text>
</comment>
<gene>
    <name evidence="2" type="ORF">IFM89_013808</name>
</gene>